<keyword evidence="1" id="KW-0812">Transmembrane</keyword>
<organism evidence="2 3">
    <name type="scientific">Candidatus Curtissbacteria bacterium RIFCSPHIGHO2_02_FULL_42_15</name>
    <dbReference type="NCBI Taxonomy" id="1797716"/>
    <lineage>
        <taxon>Bacteria</taxon>
        <taxon>Candidatus Curtissiibacteriota</taxon>
    </lineage>
</organism>
<comment type="caution">
    <text evidence="2">The sequence shown here is derived from an EMBL/GenBank/DDBJ whole genome shotgun (WGS) entry which is preliminary data.</text>
</comment>
<dbReference type="Proteomes" id="UP000177124">
    <property type="component" value="Unassembled WGS sequence"/>
</dbReference>
<protein>
    <submittedName>
        <fullName evidence="2">Uncharacterized protein</fullName>
    </submittedName>
</protein>
<keyword evidence="1" id="KW-1133">Transmembrane helix</keyword>
<proteinExistence type="predicted"/>
<dbReference type="EMBL" id="MFBF01000017">
    <property type="protein sequence ID" value="OGD91344.1"/>
    <property type="molecule type" value="Genomic_DNA"/>
</dbReference>
<sequence length="346" mass="39009">MSDLTHISQTIKKIGPPIIIFLIIVILIGITIFRLTRKSETRLGPISPPLITQNPEQKQPRNFDFSAARIEEIPKTLPVYSIAPYNITETAAITLASSLGFQGNPTSTKDSASNGEEFNWSVSDRSLTVGQTNLEYRNKEYRKRLSLPFEALSQEELKNEAVSFMGKITLLGQDIELKNTKYQIILGNDRAPVANFEDAQIVEFSFDKKVANIPLIDNYPGSGFTKLRVFKDGQVIYLFSQFFEKFSESGFYKLKTADESIEEIRRGQGKVVRAQVLSDKGVPKNIYEHPENIDNAKIEKVSLAYFLPNDLKEAVQPIFVFEGGFKTNQNENGEVVIYLPAIKQNK</sequence>
<evidence type="ECO:0000256" key="1">
    <source>
        <dbReference type="SAM" id="Phobius"/>
    </source>
</evidence>
<evidence type="ECO:0000313" key="2">
    <source>
        <dbReference type="EMBL" id="OGD91344.1"/>
    </source>
</evidence>
<reference evidence="2 3" key="1">
    <citation type="journal article" date="2016" name="Nat. Commun.">
        <title>Thousands of microbial genomes shed light on interconnected biogeochemical processes in an aquifer system.</title>
        <authorList>
            <person name="Anantharaman K."/>
            <person name="Brown C.T."/>
            <person name="Hug L.A."/>
            <person name="Sharon I."/>
            <person name="Castelle C.J."/>
            <person name="Probst A.J."/>
            <person name="Thomas B.C."/>
            <person name="Singh A."/>
            <person name="Wilkins M.J."/>
            <person name="Karaoz U."/>
            <person name="Brodie E.L."/>
            <person name="Williams K.H."/>
            <person name="Hubbard S.S."/>
            <person name="Banfield J.F."/>
        </authorList>
    </citation>
    <scope>NUCLEOTIDE SEQUENCE [LARGE SCALE GENOMIC DNA]</scope>
</reference>
<name>A0A1F5GHL5_9BACT</name>
<gene>
    <name evidence="2" type="ORF">A3D07_02235</name>
</gene>
<feature type="transmembrane region" description="Helical" evidence="1">
    <location>
        <begin position="14"/>
        <end position="33"/>
    </location>
</feature>
<keyword evidence="1" id="KW-0472">Membrane</keyword>
<dbReference type="AlphaFoldDB" id="A0A1F5GHL5"/>
<accession>A0A1F5GHL5</accession>
<evidence type="ECO:0000313" key="3">
    <source>
        <dbReference type="Proteomes" id="UP000177124"/>
    </source>
</evidence>